<accession>A0ABR7C839</accession>
<dbReference type="PROSITE" id="PS51257">
    <property type="entry name" value="PROKAR_LIPOPROTEIN"/>
    <property type="match status" value="1"/>
</dbReference>
<protein>
    <recommendedName>
        <fullName evidence="3">Lipoprotein</fullName>
    </recommendedName>
</protein>
<dbReference type="RefSeq" id="WP_007764078.1">
    <property type="nucleotide sequence ID" value="NZ_JACOOE010000001.1"/>
</dbReference>
<dbReference type="EMBL" id="JACOOE010000001">
    <property type="protein sequence ID" value="MBC5603969.1"/>
    <property type="molecule type" value="Genomic_DNA"/>
</dbReference>
<proteinExistence type="predicted"/>
<gene>
    <name evidence="1" type="ORF">H8S67_04695</name>
</gene>
<dbReference type="Proteomes" id="UP000600600">
    <property type="component" value="Unassembled WGS sequence"/>
</dbReference>
<keyword evidence="2" id="KW-1185">Reference proteome</keyword>
<reference evidence="1 2" key="1">
    <citation type="submission" date="2020-08" db="EMBL/GenBank/DDBJ databases">
        <title>Genome public.</title>
        <authorList>
            <person name="Liu C."/>
            <person name="Sun Q."/>
        </authorList>
    </citation>
    <scope>NUCLEOTIDE SEQUENCE [LARGE SCALE GENOMIC DNA]</scope>
    <source>
        <strain evidence="1 2">M27</strain>
    </source>
</reference>
<evidence type="ECO:0008006" key="3">
    <source>
        <dbReference type="Google" id="ProtNLM"/>
    </source>
</evidence>
<name>A0ABR7C839_9BACE</name>
<comment type="caution">
    <text evidence="1">The sequence shown here is derived from an EMBL/GenBank/DDBJ whole genome shotgun (WGS) entry which is preliminary data.</text>
</comment>
<sequence length="312" mass="36461">MKDLLHFIFKGKAILFVLIALGMIACTKYIPVAEQDNGMEFVVKGKKWGLCRQMEARYDIIPAIYDTMYWHKELFGYIGELNGKKTFYRRDIYYKPDEPDKECPFLSYEKDNRSILKEKLKQNKSYWDREVDIVGAGTIYTIRAGKDSLYIYCDGMIYSTYAWGIGNGYTVESPELYGPFEDYYITHRGFLFKQDGLWGMKSSENEEILPANYKKLFEFRLRGVGNYSANQRLSWLYLAQTVSGEWKTFGKDGAEVKDGQSLLSPKWLDIPIRDFQYRWRQFNGWRRGDTNVSLRVGNKEIGVLEGEYYIGG</sequence>
<evidence type="ECO:0000313" key="1">
    <source>
        <dbReference type="EMBL" id="MBC5603969.1"/>
    </source>
</evidence>
<organism evidence="1 2">
    <name type="scientific">Bacteroides difficilis</name>
    <dbReference type="NCBI Taxonomy" id="2763021"/>
    <lineage>
        <taxon>Bacteria</taxon>
        <taxon>Pseudomonadati</taxon>
        <taxon>Bacteroidota</taxon>
        <taxon>Bacteroidia</taxon>
        <taxon>Bacteroidales</taxon>
        <taxon>Bacteroidaceae</taxon>
        <taxon>Bacteroides</taxon>
    </lineage>
</organism>
<evidence type="ECO:0000313" key="2">
    <source>
        <dbReference type="Proteomes" id="UP000600600"/>
    </source>
</evidence>